<dbReference type="PANTHER" id="PTHR34153">
    <property type="entry name" value="SI:CH211-262H13.3-RELATED-RELATED"/>
    <property type="match status" value="1"/>
</dbReference>
<protein>
    <recommendedName>
        <fullName evidence="2">DUF4806 domain-containing protein</fullName>
    </recommendedName>
</protein>
<dbReference type="KEGG" id="api:100160707"/>
<dbReference type="InterPro" id="IPR032071">
    <property type="entry name" value="DUF4806"/>
</dbReference>
<dbReference type="EnsemblMetazoa" id="XM_029490439.1">
    <property type="protein sequence ID" value="XP_029346299.1"/>
    <property type="gene ID" value="LOC100160707"/>
</dbReference>
<accession>A0A8R2F7X0</accession>
<dbReference type="RefSeq" id="XP_008182721.1">
    <property type="nucleotide sequence ID" value="XM_008184499.3"/>
</dbReference>
<reference evidence="4" key="1">
    <citation type="submission" date="2010-06" db="EMBL/GenBank/DDBJ databases">
        <authorList>
            <person name="Jiang H."/>
            <person name="Abraham K."/>
            <person name="Ali S."/>
            <person name="Alsbrooks S.L."/>
            <person name="Anim B.N."/>
            <person name="Anosike U.S."/>
            <person name="Attaway T."/>
            <person name="Bandaranaike D.P."/>
            <person name="Battles P.K."/>
            <person name="Bell S.N."/>
            <person name="Bell A.V."/>
            <person name="Beltran B."/>
            <person name="Bickham C."/>
            <person name="Bustamante Y."/>
            <person name="Caleb T."/>
            <person name="Canada A."/>
            <person name="Cardenas V."/>
            <person name="Carter K."/>
            <person name="Chacko J."/>
            <person name="Chandrabose M.N."/>
            <person name="Chavez D."/>
            <person name="Chavez A."/>
            <person name="Chen L."/>
            <person name="Chu H.-S."/>
            <person name="Claassen K.J."/>
            <person name="Cockrell R."/>
            <person name="Collins M."/>
            <person name="Cooper J.A."/>
            <person name="Cree A."/>
            <person name="Curry S.M."/>
            <person name="Da Y."/>
            <person name="Dao M.D."/>
            <person name="Das B."/>
            <person name="Davila M.-L."/>
            <person name="Davy-Carroll L."/>
            <person name="Denson S."/>
            <person name="Dinh H."/>
            <person name="Ebong V.E."/>
            <person name="Edwards J.R."/>
            <person name="Egan A."/>
            <person name="El-Daye J."/>
            <person name="Escobedo L."/>
            <person name="Fernandez S."/>
            <person name="Fernando P.R."/>
            <person name="Flagg N."/>
            <person name="Forbes L.D."/>
            <person name="Fowler R.G."/>
            <person name="Fu Q."/>
            <person name="Gabisi R.A."/>
            <person name="Ganer J."/>
            <person name="Garbino Pronczuk A."/>
            <person name="Garcia R.M."/>
            <person name="Garner T."/>
            <person name="Garrett T.E."/>
            <person name="Gonzalez D.A."/>
            <person name="Hamid H."/>
            <person name="Hawkins E.S."/>
            <person name="Hirani K."/>
            <person name="Hogues M.E."/>
            <person name="Hollins B."/>
            <person name="Hsiao C.-H."/>
            <person name="Jabil R."/>
            <person name="James M.L."/>
            <person name="Jhangiani S.N."/>
            <person name="Johnson B."/>
            <person name="Johnson Q."/>
            <person name="Joshi V."/>
            <person name="Kalu J.B."/>
            <person name="Kam C."/>
            <person name="Kashfia A."/>
            <person name="Keebler J."/>
            <person name="Kisamo H."/>
            <person name="Kovar C.L."/>
            <person name="Lago L.A."/>
            <person name="Lai C.-Y."/>
            <person name="Laidlaw J."/>
            <person name="Lara F."/>
            <person name="Le T.-K."/>
            <person name="Lee S.L."/>
            <person name="Legall F.H."/>
            <person name="Lemon S.J."/>
            <person name="Lewis L.R."/>
            <person name="Li B."/>
            <person name="Liu Y."/>
            <person name="Liu Y.-S."/>
            <person name="Lopez J."/>
            <person name="Lozado R.J."/>
            <person name="Lu J."/>
            <person name="Madu R.C."/>
            <person name="Maheshwari M."/>
            <person name="Maheshwari R."/>
            <person name="Malloy K."/>
            <person name="Martinez E."/>
            <person name="Mathew T."/>
            <person name="Mercado I.C."/>
            <person name="Mercado C."/>
            <person name="Meyer B."/>
            <person name="Montgomery K."/>
            <person name="Morgan M.B."/>
            <person name="Munidasa M."/>
            <person name="Nazareth L.V."/>
            <person name="Nelson J."/>
            <person name="Ng B.M."/>
            <person name="Nguyen N.B."/>
            <person name="Nguyen P.Q."/>
            <person name="Nguyen T."/>
            <person name="Obregon M."/>
            <person name="Okwuonu G.O."/>
            <person name="Onwere C.G."/>
            <person name="Orozco G."/>
            <person name="Parra A."/>
            <person name="Patel S."/>
            <person name="Patil S."/>
            <person name="Perez A."/>
            <person name="Perez Y."/>
            <person name="Pham C."/>
            <person name="Primus E.L."/>
            <person name="Pu L.-L."/>
            <person name="Puazo M."/>
            <person name="Qin X."/>
            <person name="Quiroz J.B."/>
            <person name="Reese J."/>
            <person name="Richards S."/>
            <person name="Rives C.M."/>
            <person name="Robberts R."/>
            <person name="Ruiz S.J."/>
            <person name="Ruiz M.J."/>
            <person name="Santibanez J."/>
            <person name="Schneider B.W."/>
            <person name="Sisson I."/>
            <person name="Smith M."/>
            <person name="Sodergren E."/>
            <person name="Song X.-Z."/>
            <person name="Song B.B."/>
            <person name="Summersgill H."/>
            <person name="Thelus R."/>
            <person name="Thornton R.D."/>
            <person name="Trejos Z.Y."/>
            <person name="Usmani K."/>
            <person name="Vattathil S."/>
            <person name="Villasana D."/>
            <person name="Walker D.L."/>
            <person name="Wang S."/>
            <person name="Wang K."/>
            <person name="White C.S."/>
            <person name="Williams A.C."/>
            <person name="Williamson J."/>
            <person name="Wilson K."/>
            <person name="Woghiren I.O."/>
            <person name="Woodworth J.R."/>
            <person name="Worley K.C."/>
            <person name="Wright R.A."/>
            <person name="Wu W."/>
            <person name="Young L."/>
            <person name="Zhang L."/>
            <person name="Zhang J."/>
            <person name="Zhu Y."/>
            <person name="Muzny D.M."/>
            <person name="Weinstock G."/>
            <person name="Gibbs R.A."/>
        </authorList>
    </citation>
    <scope>NUCLEOTIDE SEQUENCE [LARGE SCALE GENOMIC DNA]</scope>
    <source>
        <strain evidence="4">LSR1</strain>
    </source>
</reference>
<dbReference type="EnsemblMetazoa" id="XM_008184499.3">
    <property type="protein sequence ID" value="XP_008182721.1"/>
    <property type="gene ID" value="LOC100160707"/>
</dbReference>
<name>A0A8R2F7X0_ACYPI</name>
<dbReference type="Pfam" id="PF16064">
    <property type="entry name" value="DUF4806"/>
    <property type="match status" value="1"/>
</dbReference>
<proteinExistence type="predicted"/>
<dbReference type="Proteomes" id="UP000007819">
    <property type="component" value="Chromosome A2"/>
</dbReference>
<keyword evidence="4" id="KW-1185">Reference proteome</keyword>
<dbReference type="AlphaFoldDB" id="A0A8R2F7X0"/>
<dbReference type="GeneID" id="100160707"/>
<evidence type="ECO:0000313" key="3">
    <source>
        <dbReference type="EnsemblMetazoa" id="XP_008182721.1"/>
    </source>
</evidence>
<evidence type="ECO:0000313" key="4">
    <source>
        <dbReference type="Proteomes" id="UP000007819"/>
    </source>
</evidence>
<feature type="compositionally biased region" description="Polar residues" evidence="1">
    <location>
        <begin position="1"/>
        <end position="14"/>
    </location>
</feature>
<dbReference type="PANTHER" id="PTHR34153:SF2">
    <property type="entry name" value="SI:CH211-262H13.3-RELATED"/>
    <property type="match status" value="1"/>
</dbReference>
<reference evidence="3" key="2">
    <citation type="submission" date="2022-06" db="UniProtKB">
        <authorList>
            <consortium name="EnsemblMetazoa"/>
        </authorList>
    </citation>
    <scope>IDENTIFICATION</scope>
</reference>
<feature type="region of interest" description="Disordered" evidence="1">
    <location>
        <begin position="1"/>
        <end position="20"/>
    </location>
</feature>
<sequence>MKKTTQRSSSSHLMINSDDGTENTSFTFKRKVTFGDNNSKKKAYQQENIRHAEKSTLLKSNSFDDKNHTQTSLLSPVMISSDIGDAEKSLLLKRNCYDESNNTQTSLFSPAMINSDNDEAEETSFFSRKLKFKTDNSKERRNHMENIRYISPRNSPDFSNNEVPFDLEESTGRKSFSLCEDHDAINDKEFKKQIVRHIMYFKVELKHITNTLTNNHYELLERVQSIEKFLEDKPTKFYEQTNVDINCMSDCSIPIDNVVDLNTLKDKTLGDQEFKKALINELSHVGGKNVKTAVKRIMSKLFTNCFLADYSFTGKKGKKKFCDLFIFPIILKSIKKQVKFKSASDHEIEEPLKIYLAQAPFADKRSKTLKI</sequence>
<evidence type="ECO:0000259" key="2">
    <source>
        <dbReference type="Pfam" id="PF16064"/>
    </source>
</evidence>
<organism evidence="3 4">
    <name type="scientific">Acyrthosiphon pisum</name>
    <name type="common">Pea aphid</name>
    <dbReference type="NCBI Taxonomy" id="7029"/>
    <lineage>
        <taxon>Eukaryota</taxon>
        <taxon>Metazoa</taxon>
        <taxon>Ecdysozoa</taxon>
        <taxon>Arthropoda</taxon>
        <taxon>Hexapoda</taxon>
        <taxon>Insecta</taxon>
        <taxon>Pterygota</taxon>
        <taxon>Neoptera</taxon>
        <taxon>Paraneoptera</taxon>
        <taxon>Hemiptera</taxon>
        <taxon>Sternorrhyncha</taxon>
        <taxon>Aphidomorpha</taxon>
        <taxon>Aphidoidea</taxon>
        <taxon>Aphididae</taxon>
        <taxon>Macrosiphini</taxon>
        <taxon>Acyrthosiphon</taxon>
    </lineage>
</organism>
<evidence type="ECO:0000256" key="1">
    <source>
        <dbReference type="SAM" id="MobiDB-lite"/>
    </source>
</evidence>
<feature type="domain" description="DUF4806" evidence="2">
    <location>
        <begin position="251"/>
        <end position="327"/>
    </location>
</feature>
<dbReference type="OrthoDB" id="6629637at2759"/>
<dbReference type="RefSeq" id="XP_029346299.1">
    <property type="nucleotide sequence ID" value="XM_029490439.1"/>
</dbReference>